<dbReference type="PANTHER" id="PTHR45990">
    <property type="entry name" value="DNA REPAIR PROTEIN REV1"/>
    <property type="match status" value="1"/>
</dbReference>
<evidence type="ECO:0000256" key="1">
    <source>
        <dbReference type="ARBA" id="ARBA00004123"/>
    </source>
</evidence>
<feature type="compositionally biased region" description="Low complexity" evidence="19">
    <location>
        <begin position="956"/>
        <end position="974"/>
    </location>
</feature>
<dbReference type="InterPro" id="IPR053848">
    <property type="entry name" value="IMS_HHH_1"/>
</dbReference>
<dbReference type="PROSITE" id="PS50173">
    <property type="entry name" value="UMUC"/>
    <property type="match status" value="1"/>
</dbReference>
<dbReference type="Gene3D" id="1.20.58.1280">
    <property type="entry name" value="DNA repair protein Rev1, C-terminal domain"/>
    <property type="match status" value="1"/>
</dbReference>
<comment type="function">
    <text evidence="16">Deoxycytidyl transferase involved in DNA repair. Transfers a dCMP residue from dCTP to the 3'-end of a DNA primer in a template-dependent reaction. May assist in the first step in the bypass of abasic lesions by the insertion of a nucleotide opposite the lesion. Required for normal induction of mutations by physical and chemical agents. Involved in mitochondrial DNA mutagenesis.</text>
</comment>
<dbReference type="FunFam" id="3.30.1490.100:FF:000001">
    <property type="entry name" value="DNA repair protein REV1"/>
    <property type="match status" value="1"/>
</dbReference>
<dbReference type="GO" id="GO:0042276">
    <property type="term" value="P:error-prone translesion synthesis"/>
    <property type="evidence" value="ECO:0007669"/>
    <property type="project" value="InterPro"/>
</dbReference>
<comment type="similarity">
    <text evidence="3 17">Belongs to the DNA polymerase type-Y family.</text>
</comment>
<dbReference type="CDD" id="cd17719">
    <property type="entry name" value="BRCT_Rev1"/>
    <property type="match status" value="1"/>
</dbReference>
<keyword evidence="12 17" id="KW-0238">DNA-binding</keyword>
<dbReference type="Gene3D" id="6.10.250.1490">
    <property type="match status" value="1"/>
</dbReference>
<dbReference type="Gene3D" id="3.30.1490.100">
    <property type="entry name" value="DNA polymerase, Y-family, little finger domain"/>
    <property type="match status" value="1"/>
</dbReference>
<dbReference type="InterPro" id="IPR001357">
    <property type="entry name" value="BRCT_dom"/>
</dbReference>
<evidence type="ECO:0000313" key="23">
    <source>
        <dbReference type="Proteomes" id="UP000070544"/>
    </source>
</evidence>
<feature type="region of interest" description="Disordered" evidence="19">
    <location>
        <begin position="254"/>
        <end position="323"/>
    </location>
</feature>
<organism evidence="22 23">
    <name type="scientific">Gonapodya prolifera (strain JEL478)</name>
    <name type="common">Monoblepharis prolifera</name>
    <dbReference type="NCBI Taxonomy" id="1344416"/>
    <lineage>
        <taxon>Eukaryota</taxon>
        <taxon>Fungi</taxon>
        <taxon>Fungi incertae sedis</taxon>
        <taxon>Chytridiomycota</taxon>
        <taxon>Chytridiomycota incertae sedis</taxon>
        <taxon>Monoblepharidomycetes</taxon>
        <taxon>Monoblepharidales</taxon>
        <taxon>Gonapodyaceae</taxon>
        <taxon>Gonapodya</taxon>
    </lineage>
</organism>
<evidence type="ECO:0000256" key="19">
    <source>
        <dbReference type="SAM" id="MobiDB-lite"/>
    </source>
</evidence>
<dbReference type="GO" id="GO:0046872">
    <property type="term" value="F:metal ion binding"/>
    <property type="evidence" value="ECO:0007669"/>
    <property type="project" value="UniProtKB-KW"/>
</dbReference>
<dbReference type="EMBL" id="KQ965810">
    <property type="protein sequence ID" value="KXS11055.1"/>
    <property type="molecule type" value="Genomic_DNA"/>
</dbReference>
<keyword evidence="5 17" id="KW-0237">DNA synthesis</keyword>
<dbReference type="FunFam" id="3.40.50.10190:FF:000011">
    <property type="entry name" value="DNA repair protein REV1"/>
    <property type="match status" value="1"/>
</dbReference>
<dbReference type="PANTHER" id="PTHR45990:SF1">
    <property type="entry name" value="DNA REPAIR PROTEIN REV1"/>
    <property type="match status" value="1"/>
</dbReference>
<evidence type="ECO:0000259" key="21">
    <source>
        <dbReference type="PROSITE" id="PS50173"/>
    </source>
</evidence>
<evidence type="ECO:0000256" key="5">
    <source>
        <dbReference type="ARBA" id="ARBA00022634"/>
    </source>
</evidence>
<dbReference type="InterPro" id="IPR012112">
    <property type="entry name" value="REV1"/>
</dbReference>
<evidence type="ECO:0000256" key="7">
    <source>
        <dbReference type="ARBA" id="ARBA00022695"/>
    </source>
</evidence>
<evidence type="ECO:0000256" key="3">
    <source>
        <dbReference type="ARBA" id="ARBA00010945"/>
    </source>
</evidence>
<keyword evidence="14 17" id="KW-0539">Nucleus</keyword>
<comment type="catalytic activity">
    <reaction evidence="15">
        <text>DNA(n) + a 2'-deoxyribonucleoside 5'-triphosphate = DNA(n+1) + diphosphate</text>
        <dbReference type="Rhea" id="RHEA:22508"/>
        <dbReference type="Rhea" id="RHEA-COMP:17339"/>
        <dbReference type="Rhea" id="RHEA-COMP:17340"/>
        <dbReference type="ChEBI" id="CHEBI:33019"/>
        <dbReference type="ChEBI" id="CHEBI:61560"/>
        <dbReference type="ChEBI" id="CHEBI:173112"/>
        <dbReference type="EC" id="2.7.7.7"/>
    </reaction>
</comment>
<proteinExistence type="inferred from homology"/>
<keyword evidence="10 17" id="KW-0227">DNA damage</keyword>
<feature type="region of interest" description="Disordered" evidence="19">
    <location>
        <begin position="791"/>
        <end position="846"/>
    </location>
</feature>
<keyword evidence="11 18" id="KW-0460">Magnesium</keyword>
<dbReference type="Pfam" id="PF11799">
    <property type="entry name" value="IMS_C"/>
    <property type="match status" value="1"/>
</dbReference>
<feature type="binding site" evidence="18">
    <location>
        <position position="488"/>
    </location>
    <ligand>
        <name>Mg(2+)</name>
        <dbReference type="ChEBI" id="CHEBI:18420"/>
        <label>1</label>
    </ligand>
</feature>
<dbReference type="SUPFAM" id="SSF56672">
    <property type="entry name" value="DNA/RNA polymerases"/>
    <property type="match status" value="1"/>
</dbReference>
<keyword evidence="23" id="KW-1185">Reference proteome</keyword>
<dbReference type="InterPro" id="IPR025527">
    <property type="entry name" value="HUWE1/Rev1_UBM"/>
</dbReference>
<dbReference type="STRING" id="1344416.A0A139A3J8"/>
<reference evidence="22 23" key="1">
    <citation type="journal article" date="2015" name="Genome Biol. Evol.">
        <title>Phylogenomic analyses indicate that early fungi evolved digesting cell walls of algal ancestors of land plants.</title>
        <authorList>
            <person name="Chang Y."/>
            <person name="Wang S."/>
            <person name="Sekimoto S."/>
            <person name="Aerts A.L."/>
            <person name="Choi C."/>
            <person name="Clum A."/>
            <person name="LaButti K.M."/>
            <person name="Lindquist E.A."/>
            <person name="Yee Ngan C."/>
            <person name="Ohm R.A."/>
            <person name="Salamov A.A."/>
            <person name="Grigoriev I.V."/>
            <person name="Spatafora J.W."/>
            <person name="Berbee M.L."/>
        </authorList>
    </citation>
    <scope>NUCLEOTIDE SEQUENCE [LARGE SCALE GENOMIC DNA]</scope>
    <source>
        <strain evidence="22 23">JEL478</strain>
    </source>
</reference>
<dbReference type="PIRSF" id="PIRSF036573">
    <property type="entry name" value="REV1"/>
    <property type="match status" value="1"/>
</dbReference>
<evidence type="ECO:0000256" key="13">
    <source>
        <dbReference type="ARBA" id="ARBA00023204"/>
    </source>
</evidence>
<dbReference type="Pfam" id="PF00817">
    <property type="entry name" value="IMS"/>
    <property type="match status" value="1"/>
</dbReference>
<feature type="compositionally biased region" description="Polar residues" evidence="19">
    <location>
        <begin position="868"/>
        <end position="885"/>
    </location>
</feature>
<dbReference type="Proteomes" id="UP000070544">
    <property type="component" value="Unassembled WGS sequence"/>
</dbReference>
<evidence type="ECO:0000256" key="16">
    <source>
        <dbReference type="ARBA" id="ARBA00058985"/>
    </source>
</evidence>
<dbReference type="Pfam" id="PF21999">
    <property type="entry name" value="IMS_HHH_1"/>
    <property type="match status" value="1"/>
</dbReference>
<dbReference type="InterPro" id="IPR038401">
    <property type="entry name" value="Rev1_C_sf"/>
</dbReference>
<dbReference type="InterPro" id="IPR036420">
    <property type="entry name" value="BRCT_dom_sf"/>
</dbReference>
<evidence type="ECO:0000256" key="2">
    <source>
        <dbReference type="ARBA" id="ARBA00004496"/>
    </source>
</evidence>
<evidence type="ECO:0000259" key="20">
    <source>
        <dbReference type="PROSITE" id="PS50172"/>
    </source>
</evidence>
<evidence type="ECO:0000256" key="4">
    <source>
        <dbReference type="ARBA" id="ARBA00022490"/>
    </source>
</evidence>
<dbReference type="PROSITE" id="PS50172">
    <property type="entry name" value="BRCT"/>
    <property type="match status" value="1"/>
</dbReference>
<dbReference type="InterPro" id="IPR022880">
    <property type="entry name" value="DNApol_IV"/>
</dbReference>
<dbReference type="SUPFAM" id="SSF100879">
    <property type="entry name" value="Lesion bypass DNA polymerase (Y-family), little finger domain"/>
    <property type="match status" value="1"/>
</dbReference>
<dbReference type="InterPro" id="IPR043502">
    <property type="entry name" value="DNA/RNA_pol_sf"/>
</dbReference>
<dbReference type="Gene3D" id="3.30.70.270">
    <property type="match status" value="1"/>
</dbReference>
<keyword evidence="6 17" id="KW-0808">Transferase</keyword>
<dbReference type="Gene3D" id="3.40.50.10190">
    <property type="entry name" value="BRCT domain"/>
    <property type="match status" value="1"/>
</dbReference>
<dbReference type="CDD" id="cd01701">
    <property type="entry name" value="PolY_Rev1"/>
    <property type="match status" value="1"/>
</dbReference>
<feature type="compositionally biased region" description="Low complexity" evidence="19">
    <location>
        <begin position="269"/>
        <end position="281"/>
    </location>
</feature>
<keyword evidence="9 18" id="KW-0479">Metal-binding</keyword>
<dbReference type="InterPro" id="IPR017961">
    <property type="entry name" value="DNA_pol_Y-fam_little_finger"/>
</dbReference>
<dbReference type="GO" id="GO:0070987">
    <property type="term" value="P:error-free translesion synthesis"/>
    <property type="evidence" value="ECO:0007669"/>
    <property type="project" value="TreeGrafter"/>
</dbReference>
<gene>
    <name evidence="22" type="ORF">M427DRAFT_127071</name>
</gene>
<dbReference type="GO" id="GO:0005737">
    <property type="term" value="C:cytoplasm"/>
    <property type="evidence" value="ECO:0007669"/>
    <property type="project" value="UniProtKB-SubCell"/>
</dbReference>
<evidence type="ECO:0000256" key="14">
    <source>
        <dbReference type="ARBA" id="ARBA00023242"/>
    </source>
</evidence>
<feature type="binding site" evidence="18">
    <location>
        <position position="389"/>
    </location>
    <ligand>
        <name>Mg(2+)</name>
        <dbReference type="ChEBI" id="CHEBI:18420"/>
        <label>1</label>
    </ligand>
</feature>
<dbReference type="GO" id="GO:0005634">
    <property type="term" value="C:nucleus"/>
    <property type="evidence" value="ECO:0007669"/>
    <property type="project" value="UniProtKB-SubCell"/>
</dbReference>
<keyword evidence="13 17" id="KW-0234">DNA repair</keyword>
<feature type="region of interest" description="Disordered" evidence="19">
    <location>
        <begin position="955"/>
        <end position="985"/>
    </location>
</feature>
<feature type="domain" description="UmuC" evidence="21">
    <location>
        <begin position="385"/>
        <end position="572"/>
    </location>
</feature>
<evidence type="ECO:0000256" key="10">
    <source>
        <dbReference type="ARBA" id="ARBA00022763"/>
    </source>
</evidence>
<dbReference type="AlphaFoldDB" id="A0A139A3J8"/>
<dbReference type="Pfam" id="PF14377">
    <property type="entry name" value="UBM"/>
    <property type="match status" value="2"/>
</dbReference>
<dbReference type="Pfam" id="PF16589">
    <property type="entry name" value="BRCT_2"/>
    <property type="match status" value="1"/>
</dbReference>
<dbReference type="EC" id="2.7.7.-" evidence="17"/>
<evidence type="ECO:0000256" key="18">
    <source>
        <dbReference type="PIRSR" id="PIRSR036573-2"/>
    </source>
</evidence>
<evidence type="ECO:0000313" key="22">
    <source>
        <dbReference type="EMBL" id="KXS11055.1"/>
    </source>
</evidence>
<dbReference type="InterPro" id="IPR001126">
    <property type="entry name" value="UmuC"/>
</dbReference>
<evidence type="ECO:0000256" key="17">
    <source>
        <dbReference type="PIRNR" id="PIRNR036573"/>
    </source>
</evidence>
<dbReference type="HAMAP" id="MF_01113">
    <property type="entry name" value="DNApol_IV"/>
    <property type="match status" value="1"/>
</dbReference>
<keyword evidence="7 17" id="KW-0548">Nucleotidyltransferase</keyword>
<feature type="binding site" evidence="18">
    <location>
        <position position="489"/>
    </location>
    <ligand>
        <name>Mg(2+)</name>
        <dbReference type="ChEBI" id="CHEBI:18420"/>
        <label>1</label>
    </ligand>
</feature>
<dbReference type="SMART" id="SM00292">
    <property type="entry name" value="BRCT"/>
    <property type="match status" value="1"/>
</dbReference>
<comment type="subcellular location">
    <subcellularLocation>
        <location evidence="2">Cytoplasm</location>
    </subcellularLocation>
    <subcellularLocation>
        <location evidence="1 17">Nucleus</location>
    </subcellularLocation>
</comment>
<dbReference type="SUPFAM" id="SSF52113">
    <property type="entry name" value="BRCT domain"/>
    <property type="match status" value="1"/>
</dbReference>
<dbReference type="GO" id="GO:0003684">
    <property type="term" value="F:damaged DNA binding"/>
    <property type="evidence" value="ECO:0007669"/>
    <property type="project" value="UniProtKB-UniRule"/>
</dbReference>
<feature type="domain" description="BRCT" evidence="20">
    <location>
        <begin position="53"/>
        <end position="140"/>
    </location>
</feature>
<dbReference type="GO" id="GO:0006281">
    <property type="term" value="P:DNA repair"/>
    <property type="evidence" value="ECO:0007669"/>
    <property type="project" value="UniProtKB-KW"/>
</dbReference>
<dbReference type="OrthoDB" id="427711at2759"/>
<dbReference type="GO" id="GO:0003887">
    <property type="term" value="F:DNA-directed DNA polymerase activity"/>
    <property type="evidence" value="ECO:0007669"/>
    <property type="project" value="UniProtKB-KW"/>
</dbReference>
<dbReference type="InterPro" id="IPR043128">
    <property type="entry name" value="Rev_trsase/Diguanyl_cyclase"/>
</dbReference>
<evidence type="ECO:0000256" key="8">
    <source>
        <dbReference type="ARBA" id="ARBA00022705"/>
    </source>
</evidence>
<dbReference type="Gene3D" id="3.40.1170.60">
    <property type="match status" value="1"/>
</dbReference>
<sequence>MNVIAGVASSGQGRGGSGGMGGGSGMWNDFGEYMREKNRKLKEQDRHVQDSEAESGVLKGIKVYIDGWTNPPAHDLKKMILKAGGEHEQYFRKSVCTHVVASNITARKVVEWGTVKIVTPNWITDSVAAGKILPWNRYKLVPVSSSQQKISSTVTVEHATVPSQYRGLQGIGAGGTGVTGVRSDTGRRGAGVYGEVSAGEGVDSTVQSGGEGDVTLLNGLDVLEGNVGSSSDEPELDAMDVDLAGAANQLTTHSSAVNEPSPLPITENPAGAAPSAAPVGPLETSGLSPTKDPAGIDGPRLNTSPSRPPLRTGDPAPEHHPTTVELQSDWARKNSTLSVDFLDKFYAQSRLHLISTQKLELQEFVENEMQGRPPVVHRKGQRRIYMHVDMDCFFASIAIRERPELDGKPVAVTHGSVTAKDSGADIASCNYEARRYGLSNGMWLGEARRKCPELVLVPYEFDKYVESSKEMYRVLMSHADDIEAKSIDEAIVDVTSRVPDFSSESALQLAETIRNKIRQRTGCNASVGVSCSILLARIATKKAKPNGAYFLSLQDGPSVMRNLKVDNLPGVGWKTAKTLDEKGIKTIGDLAQLSKAELQRDLGEKIGESLYNYARGIDDRVLKREVSRSTVSAECNWGVRFETNEQLETFLSQDLSKEVVKRLNKVTKKGAAITLKLMKRKPEANAPPKSLGHGWTDSFSKTRQLGVATDDPDVIGKEVLGLLRSFEIEPMDIRGLGISMTKLVEAKSDGQKKLDFFNVPIDRSVQTATTNTPMAPQKDGAVKPDQVFKVPLPKEKKPAPPRNPPFVDPPRSTSSSTLRDAPTPRSNGAPFGPPVPQPITPSQIDPSVLSELPADLRAEIMREYGMKGSTSHGGPSASTSVTKSPPSKRQKVKKTDPGLPVDRNKGKGVLPMQNFVGGSRAPQPGLPPQSQLDVNVLNELPEDIRRELEGAYGNVKKGASRAAASSKTSNKASAPLDTPKLMGVPSSDMDGVRALLDRWVLSSSEDEEDLDGSAGPLPEDTSEVRKFLQSVVKVGDLECAEAICIYLKRRTEGHAGWDECVKELTQEVQTLVTASFGRPLKRLL</sequence>
<keyword evidence="8" id="KW-0235">DNA replication</keyword>
<protein>
    <recommendedName>
        <fullName evidence="17">DNA repair protein REV1</fullName>
        <ecNumber evidence="17">2.7.7.-</ecNumber>
    </recommendedName>
</protein>
<accession>A0A139A3J8</accession>
<evidence type="ECO:0000256" key="6">
    <source>
        <dbReference type="ARBA" id="ARBA00022679"/>
    </source>
</evidence>
<feature type="region of interest" description="Disordered" evidence="19">
    <location>
        <begin position="866"/>
        <end position="931"/>
    </location>
</feature>
<keyword evidence="4" id="KW-0963">Cytoplasm</keyword>
<dbReference type="GO" id="GO:0006260">
    <property type="term" value="P:DNA replication"/>
    <property type="evidence" value="ECO:0007669"/>
    <property type="project" value="UniProtKB-KW"/>
</dbReference>
<comment type="cofactor">
    <cofactor evidence="18">
        <name>Mg(2+)</name>
        <dbReference type="ChEBI" id="CHEBI:18420"/>
    </cofactor>
    <text evidence="18">Binds 2 magnesium ions.</text>
</comment>
<dbReference type="InterPro" id="IPR036775">
    <property type="entry name" value="DNA_pol_Y-fam_lit_finger_sf"/>
</dbReference>
<evidence type="ECO:0000256" key="9">
    <source>
        <dbReference type="ARBA" id="ARBA00022723"/>
    </source>
</evidence>
<dbReference type="Gene3D" id="6.10.250.1630">
    <property type="match status" value="2"/>
</dbReference>
<evidence type="ECO:0000256" key="11">
    <source>
        <dbReference type="ARBA" id="ARBA00022842"/>
    </source>
</evidence>
<dbReference type="GO" id="GO:0017125">
    <property type="term" value="F:deoxycytidyl transferase activity"/>
    <property type="evidence" value="ECO:0007669"/>
    <property type="project" value="TreeGrafter"/>
</dbReference>
<evidence type="ECO:0000256" key="12">
    <source>
        <dbReference type="ARBA" id="ARBA00023125"/>
    </source>
</evidence>
<dbReference type="OMA" id="IKNGMWM"/>
<evidence type="ECO:0000256" key="15">
    <source>
        <dbReference type="ARBA" id="ARBA00049244"/>
    </source>
</evidence>
<dbReference type="Gene3D" id="1.10.150.20">
    <property type="entry name" value="5' to 3' exonuclease, C-terminal subdomain"/>
    <property type="match status" value="1"/>
</dbReference>
<name>A0A139A3J8_GONPJ</name>